<organism evidence="1 2">
    <name type="scientific">Rubrivivax rivuli</name>
    <dbReference type="NCBI Taxonomy" id="1862385"/>
    <lineage>
        <taxon>Bacteria</taxon>
        <taxon>Pseudomonadati</taxon>
        <taxon>Pseudomonadota</taxon>
        <taxon>Betaproteobacteria</taxon>
        <taxon>Burkholderiales</taxon>
        <taxon>Sphaerotilaceae</taxon>
        <taxon>Rubrivivax</taxon>
    </lineage>
</organism>
<dbReference type="Pfam" id="PF16290">
    <property type="entry name" value="DUF4936"/>
    <property type="match status" value="1"/>
</dbReference>
<evidence type="ECO:0000313" key="1">
    <source>
        <dbReference type="EMBL" id="RVU46117.1"/>
    </source>
</evidence>
<dbReference type="Proteomes" id="UP000285575">
    <property type="component" value="Unassembled WGS sequence"/>
</dbReference>
<dbReference type="RefSeq" id="WP_128228483.1">
    <property type="nucleotide sequence ID" value="NZ_SACR01000003.1"/>
</dbReference>
<sequence length="102" mass="10863">MAREIYVYWKVPALHAAAAQSAAAAFVQRLKTELPGLEVRLLRRAEEGGERVTFMETYRAALPGITPALQALIEAQAAAAYAGIGQPARHVEAFIELGSAAG</sequence>
<keyword evidence="2" id="KW-1185">Reference proteome</keyword>
<name>A0A437RH65_9BURK</name>
<comment type="caution">
    <text evidence="1">The sequence shown here is derived from an EMBL/GenBank/DDBJ whole genome shotgun (WGS) entry which is preliminary data.</text>
</comment>
<accession>A0A437RH65</accession>
<gene>
    <name evidence="1" type="ORF">EOE66_09630</name>
</gene>
<reference evidence="1 2" key="1">
    <citation type="submission" date="2019-01" db="EMBL/GenBank/DDBJ databases">
        <authorList>
            <person name="Chen W.-M."/>
        </authorList>
    </citation>
    <scope>NUCLEOTIDE SEQUENCE [LARGE SCALE GENOMIC DNA]</scope>
    <source>
        <strain evidence="1 2">KYPY4</strain>
    </source>
</reference>
<evidence type="ECO:0000313" key="2">
    <source>
        <dbReference type="Proteomes" id="UP000285575"/>
    </source>
</evidence>
<dbReference type="EMBL" id="SACR01000003">
    <property type="protein sequence ID" value="RVU46117.1"/>
    <property type="molecule type" value="Genomic_DNA"/>
</dbReference>
<proteinExistence type="predicted"/>
<dbReference type="AlphaFoldDB" id="A0A437RH65"/>
<protein>
    <submittedName>
        <fullName evidence="1">DUF4936 family protein</fullName>
    </submittedName>
</protein>
<dbReference type="InterPro" id="IPR032556">
    <property type="entry name" value="DUF4936"/>
</dbReference>